<dbReference type="PROSITE" id="PS50995">
    <property type="entry name" value="HTH_MARR_2"/>
    <property type="match status" value="1"/>
</dbReference>
<protein>
    <recommendedName>
        <fullName evidence="4">HTH marR-type domain-containing protein</fullName>
    </recommendedName>
</protein>
<keyword evidence="2" id="KW-0238">DNA-binding</keyword>
<evidence type="ECO:0000313" key="5">
    <source>
        <dbReference type="EMBL" id="CAG2133155.1"/>
    </source>
</evidence>
<dbReference type="SUPFAM" id="SSF46785">
    <property type="entry name" value="Winged helix' DNA-binding domain"/>
    <property type="match status" value="1"/>
</dbReference>
<dbReference type="InterPro" id="IPR036388">
    <property type="entry name" value="WH-like_DNA-bd_sf"/>
</dbReference>
<dbReference type="PROSITE" id="PS01117">
    <property type="entry name" value="HTH_MARR_1"/>
    <property type="match status" value="1"/>
</dbReference>
<name>A0A916IQZ6_9BURK</name>
<dbReference type="InterPro" id="IPR000835">
    <property type="entry name" value="HTH_MarR-typ"/>
</dbReference>
<proteinExistence type="predicted"/>
<keyword evidence="6" id="KW-1185">Reference proteome</keyword>
<reference evidence="5" key="1">
    <citation type="submission" date="2021-03" db="EMBL/GenBank/DDBJ databases">
        <authorList>
            <person name="Peeters C."/>
        </authorList>
    </citation>
    <scope>NUCLEOTIDE SEQUENCE</scope>
    <source>
        <strain evidence="5">LMG 31506</strain>
    </source>
</reference>
<keyword evidence="1" id="KW-0805">Transcription regulation</keyword>
<accession>A0A916IQZ6</accession>
<gene>
    <name evidence="5" type="ORF">LMG31506_01183</name>
</gene>
<organism evidence="5 6">
    <name type="scientific">Cupriavidus yeoncheonensis</name>
    <dbReference type="NCBI Taxonomy" id="1462994"/>
    <lineage>
        <taxon>Bacteria</taxon>
        <taxon>Pseudomonadati</taxon>
        <taxon>Pseudomonadota</taxon>
        <taxon>Betaproteobacteria</taxon>
        <taxon>Burkholderiales</taxon>
        <taxon>Burkholderiaceae</taxon>
        <taxon>Cupriavidus</taxon>
    </lineage>
</organism>
<dbReference type="EMBL" id="CAJPUY010000003">
    <property type="protein sequence ID" value="CAG2133155.1"/>
    <property type="molecule type" value="Genomic_DNA"/>
</dbReference>
<dbReference type="PANTHER" id="PTHR42756">
    <property type="entry name" value="TRANSCRIPTIONAL REGULATOR, MARR"/>
    <property type="match status" value="1"/>
</dbReference>
<feature type="domain" description="HTH marR-type" evidence="4">
    <location>
        <begin position="29"/>
        <end position="162"/>
    </location>
</feature>
<evidence type="ECO:0000256" key="3">
    <source>
        <dbReference type="ARBA" id="ARBA00023163"/>
    </source>
</evidence>
<evidence type="ECO:0000256" key="2">
    <source>
        <dbReference type="ARBA" id="ARBA00023125"/>
    </source>
</evidence>
<evidence type="ECO:0000259" key="4">
    <source>
        <dbReference type="PROSITE" id="PS50995"/>
    </source>
</evidence>
<dbReference type="GO" id="GO:0003677">
    <property type="term" value="F:DNA binding"/>
    <property type="evidence" value="ECO:0007669"/>
    <property type="project" value="UniProtKB-KW"/>
</dbReference>
<comment type="caution">
    <text evidence="5">The sequence shown here is derived from an EMBL/GenBank/DDBJ whole genome shotgun (WGS) entry which is preliminary data.</text>
</comment>
<dbReference type="SMART" id="SM00347">
    <property type="entry name" value="HTH_MARR"/>
    <property type="match status" value="1"/>
</dbReference>
<dbReference type="Pfam" id="PF01047">
    <property type="entry name" value="MarR"/>
    <property type="match status" value="1"/>
</dbReference>
<dbReference type="InterPro" id="IPR036390">
    <property type="entry name" value="WH_DNA-bd_sf"/>
</dbReference>
<dbReference type="PRINTS" id="PR00598">
    <property type="entry name" value="HTHMARR"/>
</dbReference>
<dbReference type="AlphaFoldDB" id="A0A916IQZ6"/>
<keyword evidence="3" id="KW-0804">Transcription</keyword>
<evidence type="ECO:0000313" key="6">
    <source>
        <dbReference type="Proteomes" id="UP000672934"/>
    </source>
</evidence>
<dbReference type="PANTHER" id="PTHR42756:SF1">
    <property type="entry name" value="TRANSCRIPTIONAL REPRESSOR OF EMRAB OPERON"/>
    <property type="match status" value="1"/>
</dbReference>
<sequence>MRRAFVGRVPARSLSWFLGYSRAMESESEKRLGFLVTDVGRLCGKRFDDLAKSKLDLTRAQCRALVYLAHHGEINQASLAEILDVAPISAGRLLDRMEEGGWIERRPNPDDRRERLVQMTGKARKALGQARRVGDEIAGEAMRGFTPQEQEQLITLLQRVRANLGAAVER</sequence>
<evidence type="ECO:0000256" key="1">
    <source>
        <dbReference type="ARBA" id="ARBA00023015"/>
    </source>
</evidence>
<dbReference type="GO" id="GO:0003700">
    <property type="term" value="F:DNA-binding transcription factor activity"/>
    <property type="evidence" value="ECO:0007669"/>
    <property type="project" value="InterPro"/>
</dbReference>
<dbReference type="InterPro" id="IPR023187">
    <property type="entry name" value="Tscrpt_reg_MarR-type_CS"/>
</dbReference>
<dbReference type="Gene3D" id="1.10.10.10">
    <property type="entry name" value="Winged helix-like DNA-binding domain superfamily/Winged helix DNA-binding domain"/>
    <property type="match status" value="1"/>
</dbReference>
<dbReference type="Proteomes" id="UP000672934">
    <property type="component" value="Unassembled WGS sequence"/>
</dbReference>